<feature type="transmembrane region" description="Helical" evidence="5">
    <location>
        <begin position="188"/>
        <end position="208"/>
    </location>
</feature>
<dbReference type="SMART" id="SM00304">
    <property type="entry name" value="HAMP"/>
    <property type="match status" value="1"/>
</dbReference>
<dbReference type="PANTHER" id="PTHR43531:SF14">
    <property type="entry name" value="METHYL-ACCEPTING CHEMOTAXIS PROTEIN I-RELATED"/>
    <property type="match status" value="1"/>
</dbReference>
<dbReference type="InterPro" id="IPR024478">
    <property type="entry name" value="HlyB_4HB_MCP"/>
</dbReference>
<dbReference type="CDD" id="cd06225">
    <property type="entry name" value="HAMP"/>
    <property type="match status" value="1"/>
</dbReference>
<name>A0A7H0GKM9_9BURK</name>
<dbReference type="AlphaFoldDB" id="A0A7H0GKM9"/>
<evidence type="ECO:0000259" key="6">
    <source>
        <dbReference type="PROSITE" id="PS50111"/>
    </source>
</evidence>
<feature type="domain" description="Methyl-accepting transducer" evidence="6">
    <location>
        <begin position="266"/>
        <end position="495"/>
    </location>
</feature>
<dbReference type="PROSITE" id="PS50885">
    <property type="entry name" value="HAMP"/>
    <property type="match status" value="1"/>
</dbReference>
<feature type="domain" description="HAMP" evidence="7">
    <location>
        <begin position="209"/>
        <end position="261"/>
    </location>
</feature>
<gene>
    <name evidence="8" type="ORF">H9K75_01110</name>
</gene>
<dbReference type="Pfam" id="PF12729">
    <property type="entry name" value="4HB_MCP_1"/>
    <property type="match status" value="1"/>
</dbReference>
<comment type="subcellular location">
    <subcellularLocation>
        <location evidence="1">Membrane</location>
    </subcellularLocation>
</comment>
<comment type="similarity">
    <text evidence="3">Belongs to the methyl-accepting chemotaxis (MCP) protein family.</text>
</comment>
<accession>A0A7H0GKM9</accession>
<evidence type="ECO:0000256" key="5">
    <source>
        <dbReference type="SAM" id="Phobius"/>
    </source>
</evidence>
<dbReference type="CDD" id="cd11386">
    <property type="entry name" value="MCP_signal"/>
    <property type="match status" value="1"/>
</dbReference>
<dbReference type="GO" id="GO:0005886">
    <property type="term" value="C:plasma membrane"/>
    <property type="evidence" value="ECO:0007669"/>
    <property type="project" value="TreeGrafter"/>
</dbReference>
<dbReference type="Gene3D" id="1.10.287.950">
    <property type="entry name" value="Methyl-accepting chemotaxis protein"/>
    <property type="match status" value="1"/>
</dbReference>
<dbReference type="InterPro" id="IPR004089">
    <property type="entry name" value="MCPsignal_dom"/>
</dbReference>
<dbReference type="GO" id="GO:0004888">
    <property type="term" value="F:transmembrane signaling receptor activity"/>
    <property type="evidence" value="ECO:0007669"/>
    <property type="project" value="InterPro"/>
</dbReference>
<dbReference type="GO" id="GO:0007165">
    <property type="term" value="P:signal transduction"/>
    <property type="evidence" value="ECO:0007669"/>
    <property type="project" value="UniProtKB-KW"/>
</dbReference>
<reference evidence="8 9" key="1">
    <citation type="submission" date="2020-08" db="EMBL/GenBank/DDBJ databases">
        <title>Genome sequence of Diaphorobacter aerolatus KACC 16536T.</title>
        <authorList>
            <person name="Hyun D.-W."/>
            <person name="Bae J.-W."/>
        </authorList>
    </citation>
    <scope>NUCLEOTIDE SEQUENCE [LARGE SCALE GENOMIC DNA]</scope>
    <source>
        <strain evidence="8 9">KACC 16536</strain>
    </source>
</reference>
<dbReference type="KEGG" id="daer:H9K75_01110"/>
<dbReference type="InterPro" id="IPR051310">
    <property type="entry name" value="MCP_chemotaxis"/>
</dbReference>
<keyword evidence="9" id="KW-1185">Reference proteome</keyword>
<evidence type="ECO:0000313" key="9">
    <source>
        <dbReference type="Proteomes" id="UP000516028"/>
    </source>
</evidence>
<dbReference type="PRINTS" id="PR00260">
    <property type="entry name" value="CHEMTRNSDUCR"/>
</dbReference>
<dbReference type="Pfam" id="PF00015">
    <property type="entry name" value="MCPsignal"/>
    <property type="match status" value="1"/>
</dbReference>
<keyword evidence="2" id="KW-0488">Methylation</keyword>
<dbReference type="PROSITE" id="PS50111">
    <property type="entry name" value="CHEMOTAXIS_TRANSDUC_2"/>
    <property type="match status" value="1"/>
</dbReference>
<dbReference type="InterPro" id="IPR003660">
    <property type="entry name" value="HAMP_dom"/>
</dbReference>
<dbReference type="SUPFAM" id="SSF58104">
    <property type="entry name" value="Methyl-accepting chemotaxis protein (MCP) signaling domain"/>
    <property type="match status" value="1"/>
</dbReference>
<evidence type="ECO:0000256" key="3">
    <source>
        <dbReference type="ARBA" id="ARBA00029447"/>
    </source>
</evidence>
<dbReference type="Pfam" id="PF00672">
    <property type="entry name" value="HAMP"/>
    <property type="match status" value="1"/>
</dbReference>
<dbReference type="SMART" id="SM00283">
    <property type="entry name" value="MA"/>
    <property type="match status" value="1"/>
</dbReference>
<dbReference type="GO" id="GO:0006935">
    <property type="term" value="P:chemotaxis"/>
    <property type="evidence" value="ECO:0007669"/>
    <property type="project" value="InterPro"/>
</dbReference>
<evidence type="ECO:0000313" key="8">
    <source>
        <dbReference type="EMBL" id="QNP48845.1"/>
    </source>
</evidence>
<dbReference type="EMBL" id="CP060783">
    <property type="protein sequence ID" value="QNP48845.1"/>
    <property type="molecule type" value="Genomic_DNA"/>
</dbReference>
<keyword evidence="5" id="KW-0472">Membrane</keyword>
<sequence length="535" mass="56929">MTQLSIKAKLWLLVITLLCVLTAVSGVMFRQLYVANAGLGSVHENQVMPLKQMSETASGYTNGVLIPLDRVSAHGISPTEAARLISAGRDQADKSWNAFLQTRLFANEQVVVDRIQPLKNQADLVISRIIDQLREGAPEQASALRTAELDPLMGTVLEGIESISDMQLINSRETTQESATAMRTTMRVIATTLTLSLVACIAAALLLIRKITASLNHAVCVAERVARGDLSAQIDTSGGDEIARLLRALATMNGNLMQIVSRIREGSESVMEGVQQIAAGNNDLSQRTEEQATNLEQTAASMEQLAATVHQNSYNARQATLLSSNASTTAAHGGEAMQRVNKTMAHISDSSTRMAAIIDVIDSIAFQTNILALNAAVEAARAGEHGRSFAVVASEVRSLAGRSAEAAKEINALISQSATEVSNGAKLVNEATRTIEALSLQVRDVAVLVDQISTATVEQSDGIAQISSAVMQLDQVTQQNAALVEESAAAASGLSQQANALTQLVATFKLDAEDDDAALRRIPIASARGNRRLER</sequence>
<keyword evidence="5" id="KW-1133">Transmembrane helix</keyword>
<dbReference type="PANTHER" id="PTHR43531">
    <property type="entry name" value="PROTEIN ICFG"/>
    <property type="match status" value="1"/>
</dbReference>
<proteinExistence type="inferred from homology"/>
<protein>
    <submittedName>
        <fullName evidence="8">MCP four helix bundle domain-containing protein</fullName>
    </submittedName>
</protein>
<keyword evidence="4" id="KW-0807">Transducer</keyword>
<dbReference type="RefSeq" id="WP_187724438.1">
    <property type="nucleotide sequence ID" value="NZ_CP060783.1"/>
</dbReference>
<evidence type="ECO:0000259" key="7">
    <source>
        <dbReference type="PROSITE" id="PS50885"/>
    </source>
</evidence>
<organism evidence="8 9">
    <name type="scientific">Diaphorobacter aerolatus</name>
    <dbReference type="NCBI Taxonomy" id="1288495"/>
    <lineage>
        <taxon>Bacteria</taxon>
        <taxon>Pseudomonadati</taxon>
        <taxon>Pseudomonadota</taxon>
        <taxon>Betaproteobacteria</taxon>
        <taxon>Burkholderiales</taxon>
        <taxon>Comamonadaceae</taxon>
        <taxon>Diaphorobacter</taxon>
    </lineage>
</organism>
<dbReference type="FunFam" id="1.10.287.950:FF:000001">
    <property type="entry name" value="Methyl-accepting chemotaxis sensory transducer"/>
    <property type="match status" value="1"/>
</dbReference>
<keyword evidence="5" id="KW-0812">Transmembrane</keyword>
<dbReference type="Proteomes" id="UP000516028">
    <property type="component" value="Chromosome"/>
</dbReference>
<evidence type="ECO:0000256" key="2">
    <source>
        <dbReference type="ARBA" id="ARBA00022481"/>
    </source>
</evidence>
<evidence type="ECO:0000256" key="4">
    <source>
        <dbReference type="PROSITE-ProRule" id="PRU00284"/>
    </source>
</evidence>
<evidence type="ECO:0000256" key="1">
    <source>
        <dbReference type="ARBA" id="ARBA00004370"/>
    </source>
</evidence>
<dbReference type="InterPro" id="IPR004090">
    <property type="entry name" value="Chemotax_Me-accpt_rcpt"/>
</dbReference>